<keyword evidence="2 4" id="KW-0378">Hydrolase</keyword>
<dbReference type="SUPFAM" id="SSF53474">
    <property type="entry name" value="alpha/beta-Hydrolases"/>
    <property type="match status" value="1"/>
</dbReference>
<feature type="domain" description="Alpha/beta hydrolase fold-3" evidence="3">
    <location>
        <begin position="140"/>
        <end position="342"/>
    </location>
</feature>
<reference evidence="4" key="1">
    <citation type="submission" date="2023-07" db="EMBL/GenBank/DDBJ databases">
        <title>Two novel species in the genus Flavivirga.</title>
        <authorList>
            <person name="Kwon K."/>
        </authorList>
    </citation>
    <scope>NUCLEOTIDE SEQUENCE</scope>
    <source>
        <strain evidence="4">KACC 14158</strain>
    </source>
</reference>
<evidence type="ECO:0000256" key="2">
    <source>
        <dbReference type="ARBA" id="ARBA00022801"/>
    </source>
</evidence>
<sequence>MNNKILTLILLLIIFGACSSKFQKYRVTEDGTIHVPAYILPESSFLSDASRAAIKRQREEEKKRSKEEAVVCPYPENPNEETIKAFEACNRAYFYTSSLYRNALDRYHVTIEIDTINGVYTEVFTPTEGIKEENRDRVLISLHSGAFLYGSRTSSRVESIPIASIGGIKVISIDYRMGPKHQFPAASEDVAAVYKALLKEYKPENIGIYGYAAGGTLTTQALAWFQKENLPLPGAAGIICMAAAEPRPKTDSMYMVSATLGHEGIAPFTVFEPYYGANPDFENPLLVPLKSKEIMANFPPSLLIVSTRDFHLSSVVHTHSQLIKLGVEAELHVWEGLGHVFLANTELQESRDAYKVIVNFFKKHLD</sequence>
<evidence type="ECO:0000313" key="5">
    <source>
        <dbReference type="Proteomes" id="UP001176806"/>
    </source>
</evidence>
<keyword evidence="5" id="KW-1185">Reference proteome</keyword>
<dbReference type="InterPro" id="IPR013094">
    <property type="entry name" value="AB_hydrolase_3"/>
</dbReference>
<dbReference type="InterPro" id="IPR050300">
    <property type="entry name" value="GDXG_lipolytic_enzyme"/>
</dbReference>
<protein>
    <submittedName>
        <fullName evidence="4">Alpha/beta hydrolase</fullName>
    </submittedName>
</protein>
<evidence type="ECO:0000256" key="1">
    <source>
        <dbReference type="ARBA" id="ARBA00010515"/>
    </source>
</evidence>
<dbReference type="EMBL" id="JAUOEL010000006">
    <property type="protein sequence ID" value="MDO5975973.1"/>
    <property type="molecule type" value="Genomic_DNA"/>
</dbReference>
<comment type="caution">
    <text evidence="4">The sequence shown here is derived from an EMBL/GenBank/DDBJ whole genome shotgun (WGS) entry which is preliminary data.</text>
</comment>
<name>A0ABT8WRZ9_9FLAO</name>
<gene>
    <name evidence="4" type="ORF">Q4Q40_17380</name>
</gene>
<comment type="similarity">
    <text evidence="1">Belongs to the 'GDXG' lipolytic enzyme family.</text>
</comment>
<dbReference type="InterPro" id="IPR029058">
    <property type="entry name" value="AB_hydrolase_fold"/>
</dbReference>
<evidence type="ECO:0000313" key="4">
    <source>
        <dbReference type="EMBL" id="MDO5975973.1"/>
    </source>
</evidence>
<dbReference type="PANTHER" id="PTHR48081">
    <property type="entry name" value="AB HYDROLASE SUPERFAMILY PROTEIN C4A8.06C"/>
    <property type="match status" value="1"/>
</dbReference>
<dbReference type="RefSeq" id="WP_303303215.1">
    <property type="nucleotide sequence ID" value="NZ_BAABDA010000046.1"/>
</dbReference>
<dbReference type="GO" id="GO:0016787">
    <property type="term" value="F:hydrolase activity"/>
    <property type="evidence" value="ECO:0007669"/>
    <property type="project" value="UniProtKB-KW"/>
</dbReference>
<dbReference type="Proteomes" id="UP001176806">
    <property type="component" value="Unassembled WGS sequence"/>
</dbReference>
<proteinExistence type="inferred from homology"/>
<dbReference type="PANTHER" id="PTHR48081:SF30">
    <property type="entry name" value="ACETYL-HYDROLASE LIPR-RELATED"/>
    <property type="match status" value="1"/>
</dbReference>
<dbReference type="Gene3D" id="3.40.50.1820">
    <property type="entry name" value="alpha/beta hydrolase"/>
    <property type="match status" value="1"/>
</dbReference>
<dbReference type="Pfam" id="PF07859">
    <property type="entry name" value="Abhydrolase_3"/>
    <property type="match status" value="1"/>
</dbReference>
<dbReference type="PROSITE" id="PS51257">
    <property type="entry name" value="PROKAR_LIPOPROTEIN"/>
    <property type="match status" value="1"/>
</dbReference>
<accession>A0ABT8WRZ9</accession>
<organism evidence="4 5">
    <name type="scientific">Flavivirga jejuensis</name>
    <dbReference type="NCBI Taxonomy" id="870487"/>
    <lineage>
        <taxon>Bacteria</taxon>
        <taxon>Pseudomonadati</taxon>
        <taxon>Bacteroidota</taxon>
        <taxon>Flavobacteriia</taxon>
        <taxon>Flavobacteriales</taxon>
        <taxon>Flavobacteriaceae</taxon>
        <taxon>Flavivirga</taxon>
    </lineage>
</organism>
<evidence type="ECO:0000259" key="3">
    <source>
        <dbReference type="Pfam" id="PF07859"/>
    </source>
</evidence>